<dbReference type="PANTHER" id="PTHR46436">
    <property type="entry name" value="CENTROSOMAL PROTEIN OF 76 KDA"/>
    <property type="match status" value="1"/>
</dbReference>
<organism evidence="4 5">
    <name type="scientific">Euplotes crassus</name>
    <dbReference type="NCBI Taxonomy" id="5936"/>
    <lineage>
        <taxon>Eukaryota</taxon>
        <taxon>Sar</taxon>
        <taxon>Alveolata</taxon>
        <taxon>Ciliophora</taxon>
        <taxon>Intramacronucleata</taxon>
        <taxon>Spirotrichea</taxon>
        <taxon>Hypotrichia</taxon>
        <taxon>Euplotida</taxon>
        <taxon>Euplotidae</taxon>
        <taxon>Moneuplotes</taxon>
    </lineage>
</organism>
<feature type="region of interest" description="Disordered" evidence="2">
    <location>
        <begin position="1"/>
        <end position="41"/>
    </location>
</feature>
<dbReference type="InterPro" id="IPR000008">
    <property type="entry name" value="C2_dom"/>
</dbReference>
<keyword evidence="1" id="KW-0175">Coiled coil</keyword>
<accession>A0AAD1UFP7</accession>
<evidence type="ECO:0000259" key="3">
    <source>
        <dbReference type="Pfam" id="PF00168"/>
    </source>
</evidence>
<comment type="caution">
    <text evidence="4">The sequence shown here is derived from an EMBL/GenBank/DDBJ whole genome shotgun (WGS) entry which is preliminary data.</text>
</comment>
<proteinExistence type="predicted"/>
<feature type="compositionally biased region" description="Basic and acidic residues" evidence="2">
    <location>
        <begin position="1"/>
        <end position="26"/>
    </location>
</feature>
<reference evidence="4" key="1">
    <citation type="submission" date="2023-07" db="EMBL/GenBank/DDBJ databases">
        <authorList>
            <consortium name="AG Swart"/>
            <person name="Singh M."/>
            <person name="Singh A."/>
            <person name="Seah K."/>
            <person name="Emmerich C."/>
        </authorList>
    </citation>
    <scope>NUCLEOTIDE SEQUENCE</scope>
    <source>
        <strain evidence="4">DP1</strain>
    </source>
</reference>
<dbReference type="EMBL" id="CAMPGE010009074">
    <property type="protein sequence ID" value="CAI2367949.1"/>
    <property type="molecule type" value="Genomic_DNA"/>
</dbReference>
<name>A0AAD1UFP7_EUPCR</name>
<dbReference type="InterPro" id="IPR052299">
    <property type="entry name" value="CEP76"/>
</dbReference>
<feature type="region of interest" description="Disordered" evidence="2">
    <location>
        <begin position="1045"/>
        <end position="1094"/>
    </location>
</feature>
<evidence type="ECO:0000313" key="5">
    <source>
        <dbReference type="Proteomes" id="UP001295684"/>
    </source>
</evidence>
<sequence>MSEENKEKGEGKEDPGKGLTEEQKLEIKKKKQAEEEEDDDAIELNPINAKLKKSRIVTFYDPPGPLLSDKVTEKENAENNLVRRWRVEIYNAEVQNLSGDTINPFIQFIIGGDYRIEFKKTTSGGSAKEEKGEIGKVFKSNVIKNLNDKESGAYTTHIITEFRATYYEIMRNRLHFEIWTWNTWGLNRFLGIKSLSLLDVVNGSINREVFLSKPVGKRMDGVANLSLKVKFEEIWDFSITMLDWHADDLKRHDANQSRDTVDSFCRVTLTSGTKDYSSTHSITVKNDFSPNWTKFESGLRFRGTYNQLLSQKAYIRFYRANLIGSTKFGEKMVNLRSFLLTNILKTEVLIHKNQLCALRGIIRTPKQPRYLQRDFADDVLVDEFYLVVHLQKLDVFSSLEDKGDFGIFATVEWGGILIKSKVVRDTLINETFHFNIPMTSDTKDDENKLTDFLSNDLKTKSSVRFNIWVDYGDHNYDNVGTAYAGLYNLYTAEADEKTFKDSNQRKKVRFMTRTYNGKANLKSAFHDITNCYIHFGMWFQPEIPNPGVDLSKLYDPKEDFVPYELREKLESDDGFFVDWHLKIEENFESEELKNDREFMNPYFQDQYQKKHLPMKYISEITSPDILALDYLDHTNIDTRERQILTIPEIAHFVRLIPFRGTEESYHVWSSPEFFMKLRKGSVVDHALLMASLFQGTIFDDHEDLDAYLKILADPNKKKRRAELAKFRAEYQKTPNENRVFVCLGRLNQENGGRKHAWVITINRNFDEVTFWDPIKPVKYKLEGRINYLETEWLKNYLSPQLTVKEKKKFRQKLKKLQKQKQKEEEEKKKKEDEAKKRAETKQKDSKHLGEHKNLTMVNELLLKAREYQNRRLESQDFSSFEEDKLSESSISLGNIKVSLQDLRQDLRGKFVHLIGNPEGQDAKNRKLLGNTYKKEEVKKGANKDEEKKVEKNAFLEKEKKRLAKNDKKKKERHLFKQNEFIKANREVIIPKEEDIPYERIDLIFNAKNMWANFQNPHPNFIFYNLHRERQWRPFIYDTDFSKSKKPKKAKKENSGSGSEDEESEEELLSKNGDTKADEDPGDDDAGDDEYSHCKGKNDKGTIEIFKEMGNYMRMFSPFYELESLNKLYTPEEVKKKHDDICVTIEMGLRNVRSARNRNTKIKKDRITIKRFERYLDILEDESAGRYSKEDIHKLKRQSLVDLRKRIPLQYIIEIQPSMFNYFDSERIKAALLERCGEFMTANHAKCQWSICCRIYNYQGGVVSVRVLIAKFYKKTLTKDEPGSEESSEEL</sequence>
<evidence type="ECO:0000313" key="4">
    <source>
        <dbReference type="EMBL" id="CAI2367949.1"/>
    </source>
</evidence>
<evidence type="ECO:0000256" key="2">
    <source>
        <dbReference type="SAM" id="MobiDB-lite"/>
    </source>
</evidence>
<keyword evidence="5" id="KW-1185">Reference proteome</keyword>
<gene>
    <name evidence="4" type="ORF">ECRASSUSDP1_LOCUS9238</name>
</gene>
<feature type="compositionally biased region" description="Acidic residues" evidence="2">
    <location>
        <begin position="1079"/>
        <end position="1088"/>
    </location>
</feature>
<evidence type="ECO:0000256" key="1">
    <source>
        <dbReference type="SAM" id="Coils"/>
    </source>
</evidence>
<feature type="compositionally biased region" description="Basic and acidic residues" evidence="2">
    <location>
        <begin position="820"/>
        <end position="852"/>
    </location>
</feature>
<dbReference type="Pfam" id="PF00168">
    <property type="entry name" value="C2"/>
    <property type="match status" value="1"/>
</dbReference>
<feature type="coiled-coil region" evidence="1">
    <location>
        <begin position="945"/>
        <end position="972"/>
    </location>
</feature>
<dbReference type="Proteomes" id="UP001295684">
    <property type="component" value="Unassembled WGS sequence"/>
</dbReference>
<feature type="domain" description="C2" evidence="3">
    <location>
        <begin position="245"/>
        <end position="295"/>
    </location>
</feature>
<dbReference type="PANTHER" id="PTHR46436:SF2">
    <property type="entry name" value="CHROMOSOME UNDETERMINED SCAFFOLD_119, WHOLE GENOME SHOTGUN SEQUENCE"/>
    <property type="match status" value="1"/>
</dbReference>
<protein>
    <recommendedName>
        <fullName evidence="3">C2 domain-containing protein</fullName>
    </recommendedName>
</protein>
<feature type="region of interest" description="Disordered" evidence="2">
    <location>
        <begin position="813"/>
        <end position="852"/>
    </location>
</feature>